<evidence type="ECO:0000313" key="2">
    <source>
        <dbReference type="EMBL" id="ADI95320.1"/>
    </source>
</evidence>
<sequence>MLTIFRAQDRCCLMQIRKPLPRLNLMIVRTETARHVKTAAPGTDQATGGVMNGQQTAQPQTCEHWVENLEDGSAVLIRPLREEDRERDKRFLSTIAYESRRFRFIAGLSGGLPSLDTQDMPVDYHQRMAYVALVHVDGQLQQIGVSRYAGIPGSPRCECAVAVSEDWQRKGVGKRLMQHLIEAARRNGFQCMVSRDLASNYGMHRLVKALGFTSRYPGGDVSEILHELDLRP</sequence>
<dbReference type="GO" id="GO:0016747">
    <property type="term" value="F:acyltransferase activity, transferring groups other than amino-acyl groups"/>
    <property type="evidence" value="ECO:0007669"/>
    <property type="project" value="InterPro"/>
</dbReference>
<dbReference type="CDD" id="cd04301">
    <property type="entry name" value="NAT_SF"/>
    <property type="match status" value="1"/>
</dbReference>
<protein>
    <submittedName>
        <fullName evidence="2">GCN5-related N-acetyltransferase</fullName>
    </submittedName>
</protein>
<dbReference type="Pfam" id="PF00583">
    <property type="entry name" value="Acetyltransf_1"/>
    <property type="match status" value="1"/>
</dbReference>
<dbReference type="SUPFAM" id="SSF55729">
    <property type="entry name" value="Acyl-CoA N-acyltransferases (Nat)"/>
    <property type="match status" value="1"/>
</dbReference>
<dbReference type="InterPro" id="IPR000182">
    <property type="entry name" value="GNAT_dom"/>
</dbReference>
<dbReference type="PROSITE" id="PS51186">
    <property type="entry name" value="GNAT"/>
    <property type="match status" value="1"/>
</dbReference>
<dbReference type="AlphaFoldDB" id="E0X6Y6"/>
<reference evidence="2" key="1">
    <citation type="submission" date="2009-08" db="EMBL/GenBank/DDBJ databases">
        <title>Global regulation of food supply by Pseudomonas putida DOT-T1E.</title>
        <authorList>
            <person name="Daniels C."/>
            <person name="Godoy P."/>
            <person name="Duque E."/>
            <person name="Molina-Henares M.A."/>
            <person name="de la Torre J."/>
            <person name="Del Arco J.M."/>
            <person name="Herrera C."/>
            <person name="Segura A."/>
            <person name="Guazzaroni M.E."/>
            <person name="Ferrer M."/>
            <person name="Ramos J.L."/>
        </authorList>
    </citation>
    <scope>NUCLEOTIDE SEQUENCE</scope>
    <source>
        <strain evidence="2">DOT-T1E</strain>
    </source>
</reference>
<feature type="domain" description="N-acetyltransferase" evidence="1">
    <location>
        <begin position="75"/>
        <end position="231"/>
    </location>
</feature>
<accession>E0X6Y6</accession>
<proteinExistence type="predicted"/>
<name>E0X6Y6_PSEPU</name>
<dbReference type="Gene3D" id="3.40.630.30">
    <property type="match status" value="1"/>
</dbReference>
<evidence type="ECO:0000259" key="1">
    <source>
        <dbReference type="PROSITE" id="PS51186"/>
    </source>
</evidence>
<dbReference type="InterPro" id="IPR016181">
    <property type="entry name" value="Acyl_CoA_acyltransferase"/>
</dbReference>
<dbReference type="EMBL" id="GQ848197">
    <property type="protein sequence ID" value="ADI95320.1"/>
    <property type="molecule type" value="Genomic_DNA"/>
</dbReference>
<keyword evidence="2" id="KW-0808">Transferase</keyword>
<organism evidence="2">
    <name type="scientific">Pseudomonas putida</name>
    <name type="common">Arthrobacter siderocapsulatus</name>
    <dbReference type="NCBI Taxonomy" id="303"/>
    <lineage>
        <taxon>Bacteria</taxon>
        <taxon>Pseudomonadati</taxon>
        <taxon>Pseudomonadota</taxon>
        <taxon>Gammaproteobacteria</taxon>
        <taxon>Pseudomonadales</taxon>
        <taxon>Pseudomonadaceae</taxon>
        <taxon>Pseudomonas</taxon>
    </lineage>
</organism>